<dbReference type="InterPro" id="IPR001841">
    <property type="entry name" value="Znf_RING"/>
</dbReference>
<dbReference type="PANTHER" id="PTHR45969:SF69">
    <property type="entry name" value="FINGER DOMAIN PROTEIN, PUTATIVE (AFU_ORTHOLOGUE AFUA_3G12190)-RELATED"/>
    <property type="match status" value="1"/>
</dbReference>
<evidence type="ECO:0000256" key="2">
    <source>
        <dbReference type="ARBA" id="ARBA00022771"/>
    </source>
</evidence>
<evidence type="ECO:0000313" key="7">
    <source>
        <dbReference type="Proteomes" id="UP000580250"/>
    </source>
</evidence>
<keyword evidence="1" id="KW-0479">Metal-binding</keyword>
<dbReference type="PANTHER" id="PTHR45969">
    <property type="entry name" value="RING ZINC FINGER PROTEIN-RELATED"/>
    <property type="match status" value="1"/>
</dbReference>
<dbReference type="Pfam" id="PF13639">
    <property type="entry name" value="zf-RING_2"/>
    <property type="match status" value="1"/>
</dbReference>
<feature type="domain" description="RING-type" evidence="5">
    <location>
        <begin position="69"/>
        <end position="125"/>
    </location>
</feature>
<dbReference type="InterPro" id="IPR013083">
    <property type="entry name" value="Znf_RING/FYVE/PHD"/>
</dbReference>
<evidence type="ECO:0000259" key="5">
    <source>
        <dbReference type="PROSITE" id="PS50089"/>
    </source>
</evidence>
<dbReference type="PROSITE" id="PS50089">
    <property type="entry name" value="ZF_RING_2"/>
    <property type="match status" value="1"/>
</dbReference>
<dbReference type="AlphaFoldDB" id="A0A6V7VBU2"/>
<dbReference type="SUPFAM" id="SSF57850">
    <property type="entry name" value="RING/U-box"/>
    <property type="match status" value="1"/>
</dbReference>
<evidence type="ECO:0000256" key="3">
    <source>
        <dbReference type="ARBA" id="ARBA00022833"/>
    </source>
</evidence>
<dbReference type="GO" id="GO:0061630">
    <property type="term" value="F:ubiquitin protein ligase activity"/>
    <property type="evidence" value="ECO:0007669"/>
    <property type="project" value="TreeGrafter"/>
</dbReference>
<evidence type="ECO:0000313" key="6">
    <source>
        <dbReference type="EMBL" id="CAD2171888.1"/>
    </source>
</evidence>
<dbReference type="EMBL" id="CAJEWN010000191">
    <property type="protein sequence ID" value="CAD2171888.1"/>
    <property type="molecule type" value="Genomic_DNA"/>
</dbReference>
<accession>A0A6V7VBU2</accession>
<evidence type="ECO:0000256" key="4">
    <source>
        <dbReference type="PROSITE-ProRule" id="PRU00175"/>
    </source>
</evidence>
<protein>
    <recommendedName>
        <fullName evidence="5">RING-type domain-containing protein</fullName>
    </recommendedName>
</protein>
<dbReference type="SMART" id="SM00184">
    <property type="entry name" value="RING"/>
    <property type="match status" value="1"/>
</dbReference>
<dbReference type="GO" id="GO:0008270">
    <property type="term" value="F:zinc ion binding"/>
    <property type="evidence" value="ECO:0007669"/>
    <property type="project" value="UniProtKB-KW"/>
</dbReference>
<comment type="caution">
    <text evidence="6">The sequence shown here is derived from an EMBL/GenBank/DDBJ whole genome shotgun (WGS) entry which is preliminary data.</text>
</comment>
<proteinExistence type="predicted"/>
<reference evidence="6 7" key="1">
    <citation type="submission" date="2020-08" db="EMBL/GenBank/DDBJ databases">
        <authorList>
            <person name="Koutsovoulos G."/>
            <person name="Danchin GJ E."/>
        </authorList>
    </citation>
    <scope>NUCLEOTIDE SEQUENCE [LARGE SCALE GENOMIC DNA]</scope>
</reference>
<organism evidence="6 7">
    <name type="scientific">Meloidogyne enterolobii</name>
    <name type="common">Root-knot nematode worm</name>
    <name type="synonym">Meloidogyne mayaguensis</name>
    <dbReference type="NCBI Taxonomy" id="390850"/>
    <lineage>
        <taxon>Eukaryota</taxon>
        <taxon>Metazoa</taxon>
        <taxon>Ecdysozoa</taxon>
        <taxon>Nematoda</taxon>
        <taxon>Chromadorea</taxon>
        <taxon>Rhabditida</taxon>
        <taxon>Tylenchina</taxon>
        <taxon>Tylenchomorpha</taxon>
        <taxon>Tylenchoidea</taxon>
        <taxon>Meloidogynidae</taxon>
        <taxon>Meloidogyninae</taxon>
        <taxon>Meloidogyne</taxon>
    </lineage>
</organism>
<sequence>MVDIDILKENNGELTKCSDFIKQGRYSDKFFTMIDGSQLYFDKFPDNVSTFNDIEINEKFENENEDKECNICLDNLIGTGNKKYKKIQQITNCNHNFHKICLQGWLKKKYVNGNHLIEGGCPICRAKVLYDP</sequence>
<dbReference type="OrthoDB" id="8062037at2759"/>
<keyword evidence="2 4" id="KW-0863">Zinc-finger</keyword>
<dbReference type="Proteomes" id="UP000580250">
    <property type="component" value="Unassembled WGS sequence"/>
</dbReference>
<keyword evidence="3" id="KW-0862">Zinc</keyword>
<name>A0A6V7VBU2_MELEN</name>
<evidence type="ECO:0000256" key="1">
    <source>
        <dbReference type="ARBA" id="ARBA00022723"/>
    </source>
</evidence>
<dbReference type="GO" id="GO:0016567">
    <property type="term" value="P:protein ubiquitination"/>
    <property type="evidence" value="ECO:0007669"/>
    <property type="project" value="TreeGrafter"/>
</dbReference>
<dbReference type="Gene3D" id="3.30.40.10">
    <property type="entry name" value="Zinc/RING finger domain, C3HC4 (zinc finger)"/>
    <property type="match status" value="1"/>
</dbReference>
<gene>
    <name evidence="6" type="ORF">MENT_LOCUS23410</name>
</gene>